<evidence type="ECO:0000313" key="2">
    <source>
        <dbReference type="Proteomes" id="UP000005408"/>
    </source>
</evidence>
<protein>
    <submittedName>
        <fullName evidence="1">Uncharacterized protein</fullName>
    </submittedName>
</protein>
<dbReference type="AlphaFoldDB" id="A0A8W8LTV6"/>
<dbReference type="InterPro" id="IPR013783">
    <property type="entry name" value="Ig-like_fold"/>
</dbReference>
<sequence>MKQGQYLTRLLGLNVFLSVLSHLYKYCMYPRVELTELRVFHAICEDYNSNYLLDVFKPRWKYRRCPSFLETSPPHVGKITEYSVFSAVCNAAANVNQKSSGLSCLAPTCTVKAVRQASAHLNYNTKPAIIFRIAANHEKGYGHATQVRRLQCMISKTYKVLVLGAIK</sequence>
<name>A0A8W8LTV6_MAGGI</name>
<dbReference type="Proteomes" id="UP000005408">
    <property type="component" value="Unassembled WGS sequence"/>
</dbReference>
<keyword evidence="2" id="KW-1185">Reference proteome</keyword>
<reference evidence="1" key="1">
    <citation type="submission" date="2022-08" db="UniProtKB">
        <authorList>
            <consortium name="EnsemblMetazoa"/>
        </authorList>
    </citation>
    <scope>IDENTIFICATION</scope>
    <source>
        <strain evidence="1">05x7-T-G4-1.051#20</strain>
    </source>
</reference>
<dbReference type="EnsemblMetazoa" id="G29099.1">
    <property type="protein sequence ID" value="G29099.1:cds"/>
    <property type="gene ID" value="G29099"/>
</dbReference>
<evidence type="ECO:0000313" key="1">
    <source>
        <dbReference type="EnsemblMetazoa" id="G29099.1:cds"/>
    </source>
</evidence>
<accession>A0A8W8LTV6</accession>
<dbReference type="Gene3D" id="2.60.40.10">
    <property type="entry name" value="Immunoglobulins"/>
    <property type="match status" value="1"/>
</dbReference>
<organism evidence="1 2">
    <name type="scientific">Magallana gigas</name>
    <name type="common">Pacific oyster</name>
    <name type="synonym">Crassostrea gigas</name>
    <dbReference type="NCBI Taxonomy" id="29159"/>
    <lineage>
        <taxon>Eukaryota</taxon>
        <taxon>Metazoa</taxon>
        <taxon>Spiralia</taxon>
        <taxon>Lophotrochozoa</taxon>
        <taxon>Mollusca</taxon>
        <taxon>Bivalvia</taxon>
        <taxon>Autobranchia</taxon>
        <taxon>Pteriomorphia</taxon>
        <taxon>Ostreida</taxon>
        <taxon>Ostreoidea</taxon>
        <taxon>Ostreidae</taxon>
        <taxon>Magallana</taxon>
    </lineage>
</organism>
<proteinExistence type="predicted"/>